<dbReference type="PANTHER" id="PTHR31600:SF2">
    <property type="entry name" value="GAMETE ENRICHED GENE 10 PROTEIN-RELATED"/>
    <property type="match status" value="1"/>
</dbReference>
<accession>A0A5J4X3S8</accession>
<dbReference type="InterPro" id="IPR057352">
    <property type="entry name" value="TPR_TmcB/C"/>
</dbReference>
<keyword evidence="2" id="KW-1133">Transmembrane helix</keyword>
<gene>
    <name evidence="4" type="ORF">EZS28_002603</name>
</gene>
<dbReference type="PANTHER" id="PTHR31600">
    <property type="entry name" value="TINY MACROCYSTS PROTEIN B-RELATED"/>
    <property type="match status" value="1"/>
</dbReference>
<evidence type="ECO:0000313" key="4">
    <source>
        <dbReference type="EMBL" id="KAA6401868.1"/>
    </source>
</evidence>
<evidence type="ECO:0000256" key="2">
    <source>
        <dbReference type="SAM" id="Phobius"/>
    </source>
</evidence>
<dbReference type="Pfam" id="PF25474">
    <property type="entry name" value="TPR_TmcB"/>
    <property type="match status" value="1"/>
</dbReference>
<dbReference type="EMBL" id="SNRW01000322">
    <property type="protein sequence ID" value="KAA6401868.1"/>
    <property type="molecule type" value="Genomic_DNA"/>
</dbReference>
<dbReference type="InterPro" id="IPR052994">
    <property type="entry name" value="Tiny_macrocysts_regulators"/>
</dbReference>
<feature type="transmembrane region" description="Helical" evidence="2">
    <location>
        <begin position="367"/>
        <end position="387"/>
    </location>
</feature>
<name>A0A5J4X3S8_9EUKA</name>
<sequence>MAKIIVSKIIPNHLKYDFYVDLDQIQRRKEEEIRKQLQVIKQLPGIQKYTGHIDLTEPKQYTPYERRFDYQAYCDEYWAEQFKINHKHRYMNKNSSDKGQILLNFETWDRALFGTLFAMEKGEDDSNEETIMTYAPLLFEILQCVGLPIQEIVAWPMGPLKGFIMGVLDYMDFQFFTTTPNLSYILFTVLFVLVMASVFTFVALMFVFAKGDSRVPLPLVRLLRIVTHASVTWGYQPMITIIFMIVDCDFSSGKGMCDAFPEVPCWEGAQAVFNSLSFFTLVVFVPFTQIVILFLYEFDVKHDVLLAAHSGRYEFVEMATKCILTAESQWVSSSFVLRSICCSVGFIFCMLYIMWMQPYHSLHTNVFASAQYGVTVMASLYSWIALYTEGAGTLVITLFWSTFIICSFFLTFFVGVYSRKIYLARCAITYDFKIPVKADIEFVQKKKPFYVEVEDCYYSTYRGFVYELKSMKEMEMNRQRIRVNKNDTDDEQSDNKYTFYNKPRIKQDKELEIIATAKKNKYDQNHHVTASTIKANFEKQLSFYPQQQDEEESDDDSSEYDLIQPINEYSVSSNITQKLKEMSERIHQNNHSKDQFQYILPVLHSKHDVNDAFQNLLRQRMNTMASVVQMKALQQHIENQAKKIIHLEPPYALPKIKHVSHIDAGVRFLWNKEVRKRKDYILFADRLYKEGLKRFPKHPSLRIHYALFLCHYLKDWTAAIRQLATALRIGATIDNRWIIFYMSKIYEQENSGADLKSADVLSIFRYKNHLSQAEQNFFEAKQKLNSVLAMLSQDEMDVTQMSMLVDELIENEKQSEMHYQALLETHPYSIPVLRGYASLKTDIFRYDNFAQLMFKKADQIVQESKLQSHQYIRKGRRRGTMNQIGARKPRSIHEEGRDGSGMSNNEQGIGEQGIQGMFNTNGDVWFLILKYAAPFSVVIFLFIGVGFQQTKQ</sequence>
<dbReference type="Proteomes" id="UP000324800">
    <property type="component" value="Unassembled WGS sequence"/>
</dbReference>
<keyword evidence="2" id="KW-0472">Membrane</keyword>
<feature type="transmembrane region" description="Helical" evidence="2">
    <location>
        <begin position="335"/>
        <end position="355"/>
    </location>
</feature>
<feature type="transmembrane region" description="Helical" evidence="2">
    <location>
        <begin position="184"/>
        <end position="209"/>
    </location>
</feature>
<proteinExistence type="predicted"/>
<feature type="transmembrane region" description="Helical" evidence="2">
    <location>
        <begin position="276"/>
        <end position="296"/>
    </location>
</feature>
<protein>
    <recommendedName>
        <fullName evidence="3">TmcB/TmcC TPR repeats domain-containing protein</fullName>
    </recommendedName>
</protein>
<feature type="transmembrane region" description="Helical" evidence="2">
    <location>
        <begin position="394"/>
        <end position="417"/>
    </location>
</feature>
<keyword evidence="2" id="KW-0812">Transmembrane</keyword>
<feature type="transmembrane region" description="Helical" evidence="2">
    <location>
        <begin position="924"/>
        <end position="947"/>
    </location>
</feature>
<dbReference type="AlphaFoldDB" id="A0A5J4X3S8"/>
<feature type="transmembrane region" description="Helical" evidence="2">
    <location>
        <begin position="221"/>
        <end position="246"/>
    </location>
</feature>
<evidence type="ECO:0000259" key="3">
    <source>
        <dbReference type="Pfam" id="PF25474"/>
    </source>
</evidence>
<organism evidence="4 5">
    <name type="scientific">Streblomastix strix</name>
    <dbReference type="NCBI Taxonomy" id="222440"/>
    <lineage>
        <taxon>Eukaryota</taxon>
        <taxon>Metamonada</taxon>
        <taxon>Preaxostyla</taxon>
        <taxon>Oxymonadida</taxon>
        <taxon>Streblomastigidae</taxon>
        <taxon>Streblomastix</taxon>
    </lineage>
</organism>
<evidence type="ECO:0000313" key="5">
    <source>
        <dbReference type="Proteomes" id="UP000324800"/>
    </source>
</evidence>
<comment type="caution">
    <text evidence="4">The sequence shown here is derived from an EMBL/GenBank/DDBJ whole genome shotgun (WGS) entry which is preliminary data.</text>
</comment>
<feature type="domain" description="TmcB/TmcC TPR repeats" evidence="3">
    <location>
        <begin position="749"/>
        <end position="864"/>
    </location>
</feature>
<feature type="region of interest" description="Disordered" evidence="1">
    <location>
        <begin position="884"/>
        <end position="906"/>
    </location>
</feature>
<evidence type="ECO:0000256" key="1">
    <source>
        <dbReference type="SAM" id="MobiDB-lite"/>
    </source>
</evidence>
<dbReference type="OrthoDB" id="542352at2759"/>
<reference evidence="4 5" key="1">
    <citation type="submission" date="2019-03" db="EMBL/GenBank/DDBJ databases">
        <title>Single cell metagenomics reveals metabolic interactions within the superorganism composed of flagellate Streblomastix strix and complex community of Bacteroidetes bacteria on its surface.</title>
        <authorList>
            <person name="Treitli S.C."/>
            <person name="Kolisko M."/>
            <person name="Husnik F."/>
            <person name="Keeling P."/>
            <person name="Hampl V."/>
        </authorList>
    </citation>
    <scope>NUCLEOTIDE SEQUENCE [LARGE SCALE GENOMIC DNA]</scope>
    <source>
        <strain evidence="4">ST1C</strain>
    </source>
</reference>